<keyword evidence="6" id="KW-0134">Cell wall</keyword>
<gene>
    <name evidence="15" type="ORF">Tsubulata_926172</name>
</gene>
<evidence type="ECO:0000256" key="11">
    <source>
        <dbReference type="PROSITE-ProRule" id="PRU10040"/>
    </source>
</evidence>
<evidence type="ECO:0000256" key="7">
    <source>
        <dbReference type="ARBA" id="ARBA00022801"/>
    </source>
</evidence>
<keyword evidence="13" id="KW-1133">Transmembrane helix</keyword>
<organism evidence="15 16">
    <name type="scientific">Turnera subulata</name>
    <dbReference type="NCBI Taxonomy" id="218843"/>
    <lineage>
        <taxon>Eukaryota</taxon>
        <taxon>Viridiplantae</taxon>
        <taxon>Streptophyta</taxon>
        <taxon>Embryophyta</taxon>
        <taxon>Tracheophyta</taxon>
        <taxon>Spermatophyta</taxon>
        <taxon>Magnoliopsida</taxon>
        <taxon>eudicotyledons</taxon>
        <taxon>Gunneridae</taxon>
        <taxon>Pentapetalae</taxon>
        <taxon>rosids</taxon>
        <taxon>fabids</taxon>
        <taxon>Malpighiales</taxon>
        <taxon>Passifloraceae</taxon>
        <taxon>Turnera</taxon>
    </lineage>
</organism>
<evidence type="ECO:0000256" key="12">
    <source>
        <dbReference type="RuleBase" id="RU000589"/>
    </source>
</evidence>
<evidence type="ECO:0000259" key="14">
    <source>
        <dbReference type="SMART" id="SM00856"/>
    </source>
</evidence>
<evidence type="ECO:0000256" key="13">
    <source>
        <dbReference type="SAM" id="Phobius"/>
    </source>
</evidence>
<evidence type="ECO:0000256" key="8">
    <source>
        <dbReference type="ARBA" id="ARBA00023085"/>
    </source>
</evidence>
<dbReference type="InterPro" id="IPR012334">
    <property type="entry name" value="Pectin_lyas_fold"/>
</dbReference>
<dbReference type="NCBIfam" id="TIGR01614">
    <property type="entry name" value="PME_inhib"/>
    <property type="match status" value="1"/>
</dbReference>
<evidence type="ECO:0000256" key="3">
    <source>
        <dbReference type="ARBA" id="ARBA00006027"/>
    </source>
</evidence>
<feature type="domain" description="Pectinesterase inhibitor" evidence="14">
    <location>
        <begin position="67"/>
        <end position="234"/>
    </location>
</feature>
<dbReference type="InterPro" id="IPR011050">
    <property type="entry name" value="Pectin_lyase_fold/virulence"/>
</dbReference>
<dbReference type="AlphaFoldDB" id="A0A9Q0GFZ4"/>
<feature type="active site" evidence="11">
    <location>
        <position position="435"/>
    </location>
</feature>
<dbReference type="EC" id="3.1.1.11" evidence="5 12"/>
<sequence length="593" mass="65860">MDSRNSFKSYSKVDEEAEAAFRKKTRKRLIIIVTCSIVLVTIIIGAVAGTLVGSNKTKGDSISSKISSAESIKAACNVTLYPDSCYSSMSSALKASSNNTNTNLNDPKELLSLSLQVALNELQRISLLPQQIMNSQTYKNETNDTLVGSSLLDCEALFLDAVDRVNESISTIQLGKRSLTSGINDIRTWLSTAMTDQDTCIGGLEETRRQLILVDELRYTMTNSTEFTSNSLAIASNLQTILEGLHIPIHRKVLGVDHDHELVGEFPEWVNGGDRRMLQGGDLKPNLIVAKDGSGDFKTISDAVSMIPKQSESRFVVYVKEGVYLENVNLDQDYWNVMIYGDGMNKTIVSASLNYVDNVPTYSSGTFIAEGRGFIAKDMGFKNTAGPQKEQAVAFRSSSDQSVFYRCSFDAYQDTLYTHSNRQFYRDCQITGTIDFIFGNAAVVFQNCTIRPRQPMKKQFNTITAQGKTDPNQNTGISIQRCQFTPLDNLTAPTYLGRPWKDYATTVIMQSHIASFLDPEGWSPWDSNTDPPSTIFYGEYQNVGRGSRIDKRVGWPGVRPNMTYAEAAEFAVEPFIQGSGWLPQASVMYELEF</sequence>
<evidence type="ECO:0000256" key="10">
    <source>
        <dbReference type="ARBA" id="ARBA00023180"/>
    </source>
</evidence>
<dbReference type="GO" id="GO:0045490">
    <property type="term" value="P:pectin catabolic process"/>
    <property type="evidence" value="ECO:0007669"/>
    <property type="project" value="UniProtKB-UniRule"/>
</dbReference>
<dbReference type="PANTHER" id="PTHR31707">
    <property type="entry name" value="PECTINESTERASE"/>
    <property type="match status" value="1"/>
</dbReference>
<dbReference type="CDD" id="cd15798">
    <property type="entry name" value="PMEI-like_3"/>
    <property type="match status" value="1"/>
</dbReference>
<reference evidence="15" key="1">
    <citation type="submission" date="2022-02" db="EMBL/GenBank/DDBJ databases">
        <authorList>
            <person name="Henning P.M."/>
            <person name="McCubbin A.G."/>
            <person name="Shore J.S."/>
        </authorList>
    </citation>
    <scope>NUCLEOTIDE SEQUENCE</scope>
    <source>
        <strain evidence="15">F60SS</strain>
        <tissue evidence="15">Leaves</tissue>
    </source>
</reference>
<dbReference type="InterPro" id="IPR033131">
    <property type="entry name" value="Pectinesterase_Asp_AS"/>
</dbReference>
<name>A0A9Q0GFZ4_9ROSI</name>
<keyword evidence="13" id="KW-0812">Transmembrane</keyword>
<proteinExistence type="inferred from homology"/>
<keyword evidence="6" id="KW-0964">Secreted</keyword>
<keyword evidence="9" id="KW-1015">Disulfide bond</keyword>
<evidence type="ECO:0000256" key="2">
    <source>
        <dbReference type="ARBA" id="ARBA00005184"/>
    </source>
</evidence>
<evidence type="ECO:0000256" key="5">
    <source>
        <dbReference type="ARBA" id="ARBA00013229"/>
    </source>
</evidence>
<evidence type="ECO:0000313" key="15">
    <source>
        <dbReference type="EMBL" id="KAJ4848122.1"/>
    </source>
</evidence>
<evidence type="ECO:0000256" key="6">
    <source>
        <dbReference type="ARBA" id="ARBA00022512"/>
    </source>
</evidence>
<dbReference type="GO" id="GO:0042545">
    <property type="term" value="P:cell wall modification"/>
    <property type="evidence" value="ECO:0007669"/>
    <property type="project" value="UniProtKB-UniRule"/>
</dbReference>
<evidence type="ECO:0000313" key="16">
    <source>
        <dbReference type="Proteomes" id="UP001141552"/>
    </source>
</evidence>
<dbReference type="FunFam" id="2.160.20.10:FF:000001">
    <property type="entry name" value="Pectinesterase"/>
    <property type="match status" value="1"/>
</dbReference>
<dbReference type="Pfam" id="PF04043">
    <property type="entry name" value="PMEI"/>
    <property type="match status" value="1"/>
</dbReference>
<dbReference type="SMART" id="SM00856">
    <property type="entry name" value="PMEI"/>
    <property type="match status" value="1"/>
</dbReference>
<evidence type="ECO:0000256" key="9">
    <source>
        <dbReference type="ARBA" id="ARBA00023157"/>
    </source>
</evidence>
<keyword evidence="8 12" id="KW-0063">Aspartyl esterase</keyword>
<comment type="pathway">
    <text evidence="2 12">Glycan metabolism; pectin degradation; 2-dehydro-3-deoxy-D-gluconate from pectin: step 1/5.</text>
</comment>
<dbReference type="FunFam" id="1.20.140.40:FF:000010">
    <property type="entry name" value="Pectinesterase"/>
    <property type="match status" value="1"/>
</dbReference>
<accession>A0A9Q0GFZ4</accession>
<dbReference type="InterPro" id="IPR000070">
    <property type="entry name" value="Pectinesterase_cat"/>
</dbReference>
<dbReference type="SUPFAM" id="SSF101148">
    <property type="entry name" value="Plant invertase/pectin methylesterase inhibitor"/>
    <property type="match status" value="1"/>
</dbReference>
<comment type="catalytic activity">
    <reaction evidence="12">
        <text>[(1-&gt;4)-alpha-D-galacturonosyl methyl ester](n) + n H2O = [(1-&gt;4)-alpha-D-galacturonosyl](n) + n methanol + n H(+)</text>
        <dbReference type="Rhea" id="RHEA:22380"/>
        <dbReference type="Rhea" id="RHEA-COMP:14570"/>
        <dbReference type="Rhea" id="RHEA-COMP:14573"/>
        <dbReference type="ChEBI" id="CHEBI:15377"/>
        <dbReference type="ChEBI" id="CHEBI:15378"/>
        <dbReference type="ChEBI" id="CHEBI:17790"/>
        <dbReference type="ChEBI" id="CHEBI:140522"/>
        <dbReference type="ChEBI" id="CHEBI:140523"/>
        <dbReference type="EC" id="3.1.1.11"/>
    </reaction>
</comment>
<keyword evidence="10" id="KW-0325">Glycoprotein</keyword>
<evidence type="ECO:0000256" key="4">
    <source>
        <dbReference type="ARBA" id="ARBA00007786"/>
    </source>
</evidence>
<dbReference type="GO" id="GO:0030599">
    <property type="term" value="F:pectinesterase activity"/>
    <property type="evidence" value="ECO:0007669"/>
    <property type="project" value="UniProtKB-UniRule"/>
</dbReference>
<dbReference type="InterPro" id="IPR006501">
    <property type="entry name" value="Pectinesterase_inhib_dom"/>
</dbReference>
<dbReference type="Gene3D" id="2.160.20.10">
    <property type="entry name" value="Single-stranded right-handed beta-helix, Pectin lyase-like"/>
    <property type="match status" value="1"/>
</dbReference>
<keyword evidence="16" id="KW-1185">Reference proteome</keyword>
<dbReference type="EMBL" id="JAKUCV010000994">
    <property type="protein sequence ID" value="KAJ4848122.1"/>
    <property type="molecule type" value="Genomic_DNA"/>
</dbReference>
<dbReference type="Gene3D" id="1.20.140.40">
    <property type="entry name" value="Invertase/pectin methylesterase inhibitor family protein"/>
    <property type="match status" value="1"/>
</dbReference>
<reference evidence="15" key="2">
    <citation type="journal article" date="2023" name="Plants (Basel)">
        <title>Annotation of the Turnera subulata (Passifloraceae) Draft Genome Reveals the S-Locus Evolved after the Divergence of Turneroideae from Passifloroideae in a Stepwise Manner.</title>
        <authorList>
            <person name="Henning P.M."/>
            <person name="Roalson E.H."/>
            <person name="Mir W."/>
            <person name="McCubbin A.G."/>
            <person name="Shore J.S."/>
        </authorList>
    </citation>
    <scope>NUCLEOTIDE SEQUENCE</scope>
    <source>
        <strain evidence="15">F60SS</strain>
    </source>
</reference>
<evidence type="ECO:0000256" key="1">
    <source>
        <dbReference type="ARBA" id="ARBA00004191"/>
    </source>
</evidence>
<feature type="transmembrane region" description="Helical" evidence="13">
    <location>
        <begin position="29"/>
        <end position="52"/>
    </location>
</feature>
<keyword evidence="13" id="KW-0472">Membrane</keyword>
<dbReference type="SUPFAM" id="SSF51126">
    <property type="entry name" value="Pectin lyase-like"/>
    <property type="match status" value="1"/>
</dbReference>
<protein>
    <recommendedName>
        <fullName evidence="5 12">Pectinesterase</fullName>
        <ecNumber evidence="5 12">3.1.1.11</ecNumber>
    </recommendedName>
</protein>
<dbReference type="InterPro" id="IPR035513">
    <property type="entry name" value="Invertase/methylesterase_inhib"/>
</dbReference>
<comment type="similarity">
    <text evidence="3">In the N-terminal section; belongs to the PMEI family.</text>
</comment>
<dbReference type="OrthoDB" id="2019149at2759"/>
<dbReference type="GO" id="GO:0004857">
    <property type="term" value="F:enzyme inhibitor activity"/>
    <property type="evidence" value="ECO:0007669"/>
    <property type="project" value="InterPro"/>
</dbReference>
<comment type="caution">
    <text evidence="15">The sequence shown here is derived from an EMBL/GenBank/DDBJ whole genome shotgun (WGS) entry which is preliminary data.</text>
</comment>
<dbReference type="PROSITE" id="PS00503">
    <property type="entry name" value="PECTINESTERASE_2"/>
    <property type="match status" value="1"/>
</dbReference>
<comment type="similarity">
    <text evidence="4">In the C-terminal section; belongs to the pectinesterase family.</text>
</comment>
<comment type="subcellular location">
    <subcellularLocation>
        <location evidence="1">Secreted</location>
        <location evidence="1">Cell wall</location>
    </subcellularLocation>
</comment>
<keyword evidence="7 12" id="KW-0378">Hydrolase</keyword>
<dbReference type="Pfam" id="PF01095">
    <property type="entry name" value="Pectinesterase"/>
    <property type="match status" value="1"/>
</dbReference>
<dbReference type="Proteomes" id="UP001141552">
    <property type="component" value="Unassembled WGS sequence"/>
</dbReference>